<keyword evidence="6" id="KW-1185">Reference proteome</keyword>
<dbReference type="InterPro" id="IPR055170">
    <property type="entry name" value="GFO_IDH_MocA-like_dom"/>
</dbReference>
<dbReference type="InterPro" id="IPR036291">
    <property type="entry name" value="NAD(P)-bd_dom_sf"/>
</dbReference>
<dbReference type="PANTHER" id="PTHR22604:SF105">
    <property type="entry name" value="TRANS-1,2-DIHYDROBENZENE-1,2-DIOL DEHYDROGENASE"/>
    <property type="match status" value="1"/>
</dbReference>
<evidence type="ECO:0000256" key="2">
    <source>
        <dbReference type="ARBA" id="ARBA00023002"/>
    </source>
</evidence>
<accession>A0A838CSM7</accession>
<feature type="domain" description="GFO/IDH/MocA-like oxidoreductase" evidence="4">
    <location>
        <begin position="129"/>
        <end position="245"/>
    </location>
</feature>
<evidence type="ECO:0000259" key="4">
    <source>
        <dbReference type="Pfam" id="PF22725"/>
    </source>
</evidence>
<evidence type="ECO:0000256" key="1">
    <source>
        <dbReference type="ARBA" id="ARBA00010928"/>
    </source>
</evidence>
<dbReference type="PANTHER" id="PTHR22604">
    <property type="entry name" value="OXIDOREDUCTASES"/>
    <property type="match status" value="1"/>
</dbReference>
<dbReference type="GO" id="GO:0000166">
    <property type="term" value="F:nucleotide binding"/>
    <property type="evidence" value="ECO:0007669"/>
    <property type="project" value="InterPro"/>
</dbReference>
<evidence type="ECO:0000313" key="6">
    <source>
        <dbReference type="Proteomes" id="UP000571017"/>
    </source>
</evidence>
<keyword evidence="2" id="KW-0560">Oxidoreductase</keyword>
<dbReference type="Pfam" id="PF22725">
    <property type="entry name" value="GFO_IDH_MocA_C3"/>
    <property type="match status" value="1"/>
</dbReference>
<reference evidence="5 6" key="1">
    <citation type="journal article" date="2004" name="Extremophiles">
        <title>Halobacillus locisalis sp. nov., a halophilic bacterium isolated from a marine solar saltern of the Yellow Sea in Korea.</title>
        <authorList>
            <person name="Yoon J.H."/>
            <person name="Kang K.H."/>
            <person name="Oh T.K."/>
            <person name="Park Y.H."/>
        </authorList>
    </citation>
    <scope>NUCLEOTIDE SEQUENCE [LARGE SCALE GENOMIC DNA]</scope>
    <source>
        <strain evidence="5 6">KCTC 3788</strain>
    </source>
</reference>
<feature type="domain" description="Gfo/Idh/MocA-like oxidoreductase N-terminal" evidence="3">
    <location>
        <begin position="2"/>
        <end position="116"/>
    </location>
</feature>
<dbReference type="Pfam" id="PF01408">
    <property type="entry name" value="GFO_IDH_MocA"/>
    <property type="match status" value="1"/>
</dbReference>
<proteinExistence type="inferred from homology"/>
<comment type="similarity">
    <text evidence="1">Belongs to the Gfo/Idh/MocA family.</text>
</comment>
<dbReference type="InterPro" id="IPR000683">
    <property type="entry name" value="Gfo/Idh/MocA-like_OxRdtase_N"/>
</dbReference>
<dbReference type="Gene3D" id="3.40.50.720">
    <property type="entry name" value="NAD(P)-binding Rossmann-like Domain"/>
    <property type="match status" value="1"/>
</dbReference>
<name>A0A838CSM7_9BACI</name>
<dbReference type="Gene3D" id="3.30.360.10">
    <property type="entry name" value="Dihydrodipicolinate Reductase, domain 2"/>
    <property type="match status" value="1"/>
</dbReference>
<comment type="caution">
    <text evidence="5">The sequence shown here is derived from an EMBL/GenBank/DDBJ whole genome shotgun (WGS) entry which is preliminary data.</text>
</comment>
<protein>
    <submittedName>
        <fullName evidence="5">Gfo/Idh/MocA family oxidoreductase</fullName>
    </submittedName>
</protein>
<dbReference type="AlphaFoldDB" id="A0A838CSM7"/>
<dbReference type="GO" id="GO:0016491">
    <property type="term" value="F:oxidoreductase activity"/>
    <property type="evidence" value="ECO:0007669"/>
    <property type="project" value="UniProtKB-KW"/>
</dbReference>
<organism evidence="5 6">
    <name type="scientific">Halobacillus locisalis</name>
    <dbReference type="NCBI Taxonomy" id="220753"/>
    <lineage>
        <taxon>Bacteria</taxon>
        <taxon>Bacillati</taxon>
        <taxon>Bacillota</taxon>
        <taxon>Bacilli</taxon>
        <taxon>Bacillales</taxon>
        <taxon>Bacillaceae</taxon>
        <taxon>Halobacillus</taxon>
    </lineage>
</organism>
<dbReference type="SUPFAM" id="SSF51735">
    <property type="entry name" value="NAD(P)-binding Rossmann-fold domains"/>
    <property type="match status" value="1"/>
</dbReference>
<dbReference type="Proteomes" id="UP000571017">
    <property type="component" value="Unassembled WGS sequence"/>
</dbReference>
<dbReference type="SUPFAM" id="SSF55347">
    <property type="entry name" value="Glyceraldehyde-3-phosphate dehydrogenase-like, C-terminal domain"/>
    <property type="match status" value="1"/>
</dbReference>
<gene>
    <name evidence="5" type="ORF">H0266_08285</name>
</gene>
<dbReference type="EMBL" id="JACEFG010000002">
    <property type="protein sequence ID" value="MBA2174888.1"/>
    <property type="molecule type" value="Genomic_DNA"/>
</dbReference>
<sequence>MKWGIMGAANIAKKIVIPAIQRAEGAEIVAVASLSGKEKEVAETFDIPTTYESYEALLADEEVEAVYIPLPNHLHKEWTIKAAEAGKHVICEKPAAFNRKDVEEMIAACSSNGVYFLEAFMYQFHPQHEKVKQLIENGAVGDVAMIRASFSFFFDRSNYNIRLDAEKGGGSLWDVGCYGVHSALNIMDEDVKDIQVTGKIDPKYGVDTTAAASLRLANDVVVQIDCSFDATFRNEYQVVGSDGVITVHDAYRPDRMDHQGKITVANSDGEETYVEEGDQYRLQVENFMSAIRDGGSLESYHQSTLKYLDVMEKLQQGLKQ</sequence>
<evidence type="ECO:0000259" key="3">
    <source>
        <dbReference type="Pfam" id="PF01408"/>
    </source>
</evidence>
<dbReference type="RefSeq" id="WP_181471943.1">
    <property type="nucleotide sequence ID" value="NZ_JACEFG010000002.1"/>
</dbReference>
<evidence type="ECO:0000313" key="5">
    <source>
        <dbReference type="EMBL" id="MBA2174888.1"/>
    </source>
</evidence>
<dbReference type="InterPro" id="IPR050984">
    <property type="entry name" value="Gfo/Idh/MocA_domain"/>
</dbReference>